<reference evidence="3" key="1">
    <citation type="submission" date="2020-06" db="EMBL/GenBank/DDBJ databases">
        <title>A chromosome-scale genome assembly of Talaromyces rugulosus W13939.</title>
        <authorList>
            <person name="Wang B."/>
            <person name="Guo L."/>
            <person name="Ye K."/>
            <person name="Wang L."/>
        </authorList>
    </citation>
    <scope>NUCLEOTIDE SEQUENCE [LARGE SCALE GENOMIC DNA]</scope>
    <source>
        <strain evidence="3">W13939</strain>
    </source>
</reference>
<evidence type="ECO:0000313" key="3">
    <source>
        <dbReference type="Proteomes" id="UP000509510"/>
    </source>
</evidence>
<dbReference type="EMBL" id="CP055903">
    <property type="protein sequence ID" value="QKX63284.1"/>
    <property type="molecule type" value="Genomic_DNA"/>
</dbReference>
<dbReference type="OrthoDB" id="5431248at2759"/>
<organism evidence="2 3">
    <name type="scientific">Talaromyces rugulosus</name>
    <name type="common">Penicillium rugulosum</name>
    <dbReference type="NCBI Taxonomy" id="121627"/>
    <lineage>
        <taxon>Eukaryota</taxon>
        <taxon>Fungi</taxon>
        <taxon>Dikarya</taxon>
        <taxon>Ascomycota</taxon>
        <taxon>Pezizomycotina</taxon>
        <taxon>Eurotiomycetes</taxon>
        <taxon>Eurotiomycetidae</taxon>
        <taxon>Eurotiales</taxon>
        <taxon>Trichocomaceae</taxon>
        <taxon>Talaromyces</taxon>
        <taxon>Talaromyces sect. Islandici</taxon>
    </lineage>
</organism>
<feature type="region of interest" description="Disordered" evidence="1">
    <location>
        <begin position="36"/>
        <end position="78"/>
    </location>
</feature>
<dbReference type="GeneID" id="55997933"/>
<protein>
    <submittedName>
        <fullName evidence="2">Uncharacterized protein</fullName>
    </submittedName>
</protein>
<keyword evidence="3" id="KW-1185">Reference proteome</keyword>
<evidence type="ECO:0000256" key="1">
    <source>
        <dbReference type="SAM" id="MobiDB-lite"/>
    </source>
</evidence>
<dbReference type="Proteomes" id="UP000509510">
    <property type="component" value="Chromosome VI"/>
</dbReference>
<dbReference type="RefSeq" id="XP_035349458.1">
    <property type="nucleotide sequence ID" value="XM_035493565.1"/>
</dbReference>
<feature type="compositionally biased region" description="Polar residues" evidence="1">
    <location>
        <begin position="36"/>
        <end position="50"/>
    </location>
</feature>
<proteinExistence type="predicted"/>
<feature type="compositionally biased region" description="Polar residues" evidence="1">
    <location>
        <begin position="68"/>
        <end position="78"/>
    </location>
</feature>
<accession>A0A7H8RA31</accession>
<feature type="compositionally biased region" description="Basic and acidic residues" evidence="1">
    <location>
        <begin position="51"/>
        <end position="63"/>
    </location>
</feature>
<name>A0A7H8RA31_TALRU</name>
<gene>
    <name evidence="2" type="ORF">TRUGW13939_10453</name>
</gene>
<evidence type="ECO:0000313" key="2">
    <source>
        <dbReference type="EMBL" id="QKX63284.1"/>
    </source>
</evidence>
<dbReference type="KEGG" id="trg:TRUGW13939_10453"/>
<sequence length="168" mass="18613">MSTLSLFAQVRDNKLVQRSPRAKKAVAVSYLTGASRTRLAESQSPKSHANMTDKKQTKDHQGDIPDDNASQATTLVPDTNSGYYRKQVEAAAFAGLKWGITPKKLHDRNAIPDPDHPVHKIPAEKQEKMRKKGINPVLYAEMNQNKLNGKGTFWWKVSQTAMGGGCIK</sequence>
<dbReference type="AlphaFoldDB" id="A0A7H8RA31"/>